<dbReference type="PANTHER" id="PTHR12141">
    <property type="entry name" value="ARFAPTIN-RELATED"/>
    <property type="match status" value="1"/>
</dbReference>
<dbReference type="OrthoDB" id="5917245at2759"/>
<dbReference type="Gene3D" id="1.20.1270.60">
    <property type="entry name" value="Arfaptin homology (AH) domain/BAR domain"/>
    <property type="match status" value="1"/>
</dbReference>
<evidence type="ECO:0000313" key="4">
    <source>
        <dbReference type="WBParaSite" id="HPBE_0002386301-mRNA-1"/>
    </source>
</evidence>
<evidence type="ECO:0000259" key="1">
    <source>
        <dbReference type="PROSITE" id="PS50870"/>
    </source>
</evidence>
<dbReference type="GO" id="GO:0006886">
    <property type="term" value="P:intracellular protein transport"/>
    <property type="evidence" value="ECO:0007669"/>
    <property type="project" value="TreeGrafter"/>
</dbReference>
<proteinExistence type="predicted"/>
<evidence type="ECO:0000313" key="2">
    <source>
        <dbReference type="EMBL" id="VDP41486.1"/>
    </source>
</evidence>
<dbReference type="WBParaSite" id="HPBE_0002386301-mRNA-1">
    <property type="protein sequence ID" value="HPBE_0002386301-mRNA-1"/>
    <property type="gene ID" value="HPBE_0002386301"/>
</dbReference>
<dbReference type="AlphaFoldDB" id="A0A183GME3"/>
<dbReference type="GO" id="GO:0005886">
    <property type="term" value="C:plasma membrane"/>
    <property type="evidence" value="ECO:0007669"/>
    <property type="project" value="GOC"/>
</dbReference>
<dbReference type="GO" id="GO:0008021">
    <property type="term" value="C:synaptic vesicle"/>
    <property type="evidence" value="ECO:0007669"/>
    <property type="project" value="TreeGrafter"/>
</dbReference>
<dbReference type="SUPFAM" id="SSF103657">
    <property type="entry name" value="BAR/IMD domain-like"/>
    <property type="match status" value="1"/>
</dbReference>
<dbReference type="InterPro" id="IPR010504">
    <property type="entry name" value="AH_dom"/>
</dbReference>
<dbReference type="InterPro" id="IPR027267">
    <property type="entry name" value="AH/BAR_dom_sf"/>
</dbReference>
<dbReference type="SMART" id="SM01015">
    <property type="entry name" value="Arfaptin"/>
    <property type="match status" value="1"/>
</dbReference>
<dbReference type="GO" id="GO:0043005">
    <property type="term" value="C:neuron projection"/>
    <property type="evidence" value="ECO:0007669"/>
    <property type="project" value="TreeGrafter"/>
</dbReference>
<gene>
    <name evidence="2" type="ORF">HPBE_LOCUS23862</name>
</gene>
<dbReference type="GO" id="GO:0019904">
    <property type="term" value="F:protein domain specific binding"/>
    <property type="evidence" value="ECO:0007669"/>
    <property type="project" value="InterPro"/>
</dbReference>
<sequence length="145" mass="16890">MSGNLRYLDVKYEYLSYCLKLKEMDDEELEYHSLNESLYRVETGNYEYRLMLRCRQESRQKFVQMRNDVMVKIELLDQKHGASMRKRTFHGSVQTVPDLVRDIAHHLTNMATVMKDCLAGCSAVLQHTQNAPIEIDITQVGALSE</sequence>
<dbReference type="GO" id="GO:0098842">
    <property type="term" value="C:postsynaptic early endosome"/>
    <property type="evidence" value="ECO:0007669"/>
    <property type="project" value="TreeGrafter"/>
</dbReference>
<dbReference type="Pfam" id="PF06456">
    <property type="entry name" value="Arfaptin"/>
    <property type="match status" value="1"/>
</dbReference>
<dbReference type="PROSITE" id="PS50870">
    <property type="entry name" value="AH"/>
    <property type="match status" value="1"/>
</dbReference>
<reference evidence="4" key="2">
    <citation type="submission" date="2019-09" db="UniProtKB">
        <authorList>
            <consortium name="WormBaseParasite"/>
        </authorList>
    </citation>
    <scope>IDENTIFICATION</scope>
</reference>
<dbReference type="GO" id="GO:0005543">
    <property type="term" value="F:phospholipid binding"/>
    <property type="evidence" value="ECO:0007669"/>
    <property type="project" value="TreeGrafter"/>
</dbReference>
<dbReference type="EMBL" id="UZAH01035566">
    <property type="protein sequence ID" value="VDP41486.1"/>
    <property type="molecule type" value="Genomic_DNA"/>
</dbReference>
<evidence type="ECO:0000313" key="3">
    <source>
        <dbReference type="Proteomes" id="UP000050761"/>
    </source>
</evidence>
<dbReference type="PANTHER" id="PTHR12141:SF1">
    <property type="entry name" value="PRKCA-BINDING PROTEIN"/>
    <property type="match status" value="1"/>
</dbReference>
<dbReference type="GO" id="GO:0097062">
    <property type="term" value="P:dendritic spine maintenance"/>
    <property type="evidence" value="ECO:0007669"/>
    <property type="project" value="TreeGrafter"/>
</dbReference>
<dbReference type="InterPro" id="IPR030798">
    <property type="entry name" value="Arfaptin_fam"/>
</dbReference>
<dbReference type="GO" id="GO:0032588">
    <property type="term" value="C:trans-Golgi network membrane"/>
    <property type="evidence" value="ECO:0007669"/>
    <property type="project" value="TreeGrafter"/>
</dbReference>
<feature type="domain" description="AH" evidence="1">
    <location>
        <begin position="6"/>
        <end position="80"/>
    </location>
</feature>
<dbReference type="GO" id="GO:0005080">
    <property type="term" value="F:protein kinase C binding"/>
    <property type="evidence" value="ECO:0007669"/>
    <property type="project" value="TreeGrafter"/>
</dbReference>
<accession>A0A3P8HDI5</accession>
<reference evidence="2 3" key="1">
    <citation type="submission" date="2018-11" db="EMBL/GenBank/DDBJ databases">
        <authorList>
            <consortium name="Pathogen Informatics"/>
        </authorList>
    </citation>
    <scope>NUCLEOTIDE SEQUENCE [LARGE SCALE GENOMIC DNA]</scope>
</reference>
<dbReference type="GO" id="GO:0034315">
    <property type="term" value="P:regulation of Arp2/3 complex-mediated actin nucleation"/>
    <property type="evidence" value="ECO:0007669"/>
    <property type="project" value="TreeGrafter"/>
</dbReference>
<organism evidence="3 4">
    <name type="scientific">Heligmosomoides polygyrus</name>
    <name type="common">Parasitic roundworm</name>
    <dbReference type="NCBI Taxonomy" id="6339"/>
    <lineage>
        <taxon>Eukaryota</taxon>
        <taxon>Metazoa</taxon>
        <taxon>Ecdysozoa</taxon>
        <taxon>Nematoda</taxon>
        <taxon>Chromadorea</taxon>
        <taxon>Rhabditida</taxon>
        <taxon>Rhabditina</taxon>
        <taxon>Rhabditomorpha</taxon>
        <taxon>Strongyloidea</taxon>
        <taxon>Heligmosomidae</taxon>
        <taxon>Heligmosomoides</taxon>
    </lineage>
</organism>
<name>A0A183GME3_HELPZ</name>
<protein>
    <submittedName>
        <fullName evidence="4">AH domain-containing protein</fullName>
    </submittedName>
</protein>
<dbReference type="Proteomes" id="UP000050761">
    <property type="component" value="Unassembled WGS sequence"/>
</dbReference>
<dbReference type="GO" id="GO:0002092">
    <property type="term" value="P:positive regulation of receptor internalization"/>
    <property type="evidence" value="ECO:0007669"/>
    <property type="project" value="TreeGrafter"/>
</dbReference>
<dbReference type="GO" id="GO:0043113">
    <property type="term" value="P:receptor clustering"/>
    <property type="evidence" value="ECO:0007669"/>
    <property type="project" value="TreeGrafter"/>
</dbReference>
<dbReference type="GO" id="GO:0014069">
    <property type="term" value="C:postsynaptic density"/>
    <property type="evidence" value="ECO:0007669"/>
    <property type="project" value="TreeGrafter"/>
</dbReference>
<accession>A0A183GME3</accession>
<keyword evidence="3" id="KW-1185">Reference proteome</keyword>